<dbReference type="AlphaFoldDB" id="A0A1Y1W2G9"/>
<feature type="domain" description="RING-type" evidence="7">
    <location>
        <begin position="3"/>
        <end position="56"/>
    </location>
</feature>
<gene>
    <name evidence="8" type="ORF">DL89DRAFT_44976</name>
</gene>
<evidence type="ECO:0000256" key="3">
    <source>
        <dbReference type="ARBA" id="ARBA00022771"/>
    </source>
</evidence>
<evidence type="ECO:0000256" key="6">
    <source>
        <dbReference type="PROSITE-ProRule" id="PRU00175"/>
    </source>
</evidence>
<dbReference type="SMART" id="SM00184">
    <property type="entry name" value="RING"/>
    <property type="match status" value="1"/>
</dbReference>
<dbReference type="InterPro" id="IPR024766">
    <property type="entry name" value="Znf_RING_H2"/>
</dbReference>
<protein>
    <recommendedName>
        <fullName evidence="7">RING-type domain-containing protein</fullName>
    </recommendedName>
</protein>
<comment type="pathway">
    <text evidence="1">Protein modification; protein ubiquitination.</text>
</comment>
<dbReference type="RefSeq" id="XP_040741353.1">
    <property type="nucleotide sequence ID" value="XM_040891681.1"/>
</dbReference>
<organism evidence="8 9">
    <name type="scientific">Linderina pennispora</name>
    <dbReference type="NCBI Taxonomy" id="61395"/>
    <lineage>
        <taxon>Eukaryota</taxon>
        <taxon>Fungi</taxon>
        <taxon>Fungi incertae sedis</taxon>
        <taxon>Zoopagomycota</taxon>
        <taxon>Kickxellomycotina</taxon>
        <taxon>Kickxellomycetes</taxon>
        <taxon>Kickxellales</taxon>
        <taxon>Kickxellaceae</taxon>
        <taxon>Linderina</taxon>
    </lineage>
</organism>
<dbReference type="SUPFAM" id="SSF57850">
    <property type="entry name" value="RING/U-box"/>
    <property type="match status" value="1"/>
</dbReference>
<evidence type="ECO:0000313" key="9">
    <source>
        <dbReference type="Proteomes" id="UP000193922"/>
    </source>
</evidence>
<accession>A0A1Y1W2G9</accession>
<comment type="caution">
    <text evidence="8">The sequence shown here is derived from an EMBL/GenBank/DDBJ whole genome shotgun (WGS) entry which is preliminary data.</text>
</comment>
<sequence length="153" mass="16879">MKCAVCQDPLFSNVPSDIAEAADLHLASIRCGHVFHMHCINSCRDNTHFVLCPVCRRRHSGAAVRLFLDHSPAECANSAGSTSDRSQIVHDIERLKTVLHSAVELIGDIISELLSRTDDLELVSAIEGLDISEFCLEIPDMDLDLSQLPLDWS</sequence>
<evidence type="ECO:0000256" key="5">
    <source>
        <dbReference type="ARBA" id="ARBA00022833"/>
    </source>
</evidence>
<dbReference type="Pfam" id="PF12678">
    <property type="entry name" value="zf-rbx1"/>
    <property type="match status" value="1"/>
</dbReference>
<dbReference type="GeneID" id="63808329"/>
<keyword evidence="4" id="KW-0833">Ubl conjugation pathway</keyword>
<evidence type="ECO:0000259" key="7">
    <source>
        <dbReference type="PROSITE" id="PS50089"/>
    </source>
</evidence>
<reference evidence="8 9" key="1">
    <citation type="submission" date="2016-07" db="EMBL/GenBank/DDBJ databases">
        <title>Pervasive Adenine N6-methylation of Active Genes in Fungi.</title>
        <authorList>
            <consortium name="DOE Joint Genome Institute"/>
            <person name="Mondo S.J."/>
            <person name="Dannebaum R.O."/>
            <person name="Kuo R.C."/>
            <person name="Labutti K."/>
            <person name="Haridas S."/>
            <person name="Kuo A."/>
            <person name="Salamov A."/>
            <person name="Ahrendt S.R."/>
            <person name="Lipzen A."/>
            <person name="Sullivan W."/>
            <person name="Andreopoulos W.B."/>
            <person name="Clum A."/>
            <person name="Lindquist E."/>
            <person name="Daum C."/>
            <person name="Ramamoorthy G.K."/>
            <person name="Gryganskyi A."/>
            <person name="Culley D."/>
            <person name="Magnuson J.K."/>
            <person name="James T.Y."/>
            <person name="O'Malley M.A."/>
            <person name="Stajich J.E."/>
            <person name="Spatafora J.W."/>
            <person name="Visel A."/>
            <person name="Grigoriev I.V."/>
        </authorList>
    </citation>
    <scope>NUCLEOTIDE SEQUENCE [LARGE SCALE GENOMIC DNA]</scope>
    <source>
        <strain evidence="8 9">ATCC 12442</strain>
    </source>
</reference>
<proteinExistence type="predicted"/>
<dbReference type="InterPro" id="IPR001841">
    <property type="entry name" value="Znf_RING"/>
</dbReference>
<evidence type="ECO:0000256" key="4">
    <source>
        <dbReference type="ARBA" id="ARBA00022786"/>
    </source>
</evidence>
<evidence type="ECO:0000313" key="8">
    <source>
        <dbReference type="EMBL" id="ORX67466.1"/>
    </source>
</evidence>
<dbReference type="EMBL" id="MCFD01000012">
    <property type="protein sequence ID" value="ORX67466.1"/>
    <property type="molecule type" value="Genomic_DNA"/>
</dbReference>
<dbReference type="PROSITE" id="PS50089">
    <property type="entry name" value="ZF_RING_2"/>
    <property type="match status" value="1"/>
</dbReference>
<keyword evidence="9" id="KW-1185">Reference proteome</keyword>
<dbReference type="OrthoDB" id="1681166at2759"/>
<dbReference type="InterPro" id="IPR013083">
    <property type="entry name" value="Znf_RING/FYVE/PHD"/>
</dbReference>
<dbReference type="Gene3D" id="3.30.40.10">
    <property type="entry name" value="Zinc/RING finger domain, C3HC4 (zinc finger)"/>
    <property type="match status" value="1"/>
</dbReference>
<dbReference type="GO" id="GO:0008270">
    <property type="term" value="F:zinc ion binding"/>
    <property type="evidence" value="ECO:0007669"/>
    <property type="project" value="UniProtKB-KW"/>
</dbReference>
<name>A0A1Y1W2G9_9FUNG</name>
<keyword evidence="5" id="KW-0862">Zinc</keyword>
<keyword evidence="3 6" id="KW-0863">Zinc-finger</keyword>
<keyword evidence="2" id="KW-0479">Metal-binding</keyword>
<evidence type="ECO:0000256" key="1">
    <source>
        <dbReference type="ARBA" id="ARBA00004906"/>
    </source>
</evidence>
<dbReference type="Proteomes" id="UP000193922">
    <property type="component" value="Unassembled WGS sequence"/>
</dbReference>
<evidence type="ECO:0000256" key="2">
    <source>
        <dbReference type="ARBA" id="ARBA00022723"/>
    </source>
</evidence>